<dbReference type="SMART" id="SM00530">
    <property type="entry name" value="HTH_XRE"/>
    <property type="match status" value="1"/>
</dbReference>
<dbReference type="GO" id="GO:0003677">
    <property type="term" value="F:DNA binding"/>
    <property type="evidence" value="ECO:0007669"/>
    <property type="project" value="InterPro"/>
</dbReference>
<dbReference type="InterPro" id="IPR010982">
    <property type="entry name" value="Lambda_DNA-bd_dom_sf"/>
</dbReference>
<dbReference type="Gene3D" id="1.25.40.10">
    <property type="entry name" value="Tetratricopeptide repeat domain"/>
    <property type="match status" value="1"/>
</dbReference>
<comment type="caution">
    <text evidence="2">The sequence shown here is derived from an EMBL/GenBank/DDBJ whole genome shotgun (WGS) entry which is preliminary data.</text>
</comment>
<dbReference type="PROSITE" id="PS50943">
    <property type="entry name" value="HTH_CROC1"/>
    <property type="match status" value="1"/>
</dbReference>
<dbReference type="InterPro" id="IPR001387">
    <property type="entry name" value="Cro/C1-type_HTH"/>
</dbReference>
<gene>
    <name evidence="2" type="ORF">FD09_GL001148</name>
</gene>
<dbReference type="NCBIfam" id="TIGR01716">
    <property type="entry name" value="RGG_Cterm"/>
    <property type="match status" value="1"/>
</dbReference>
<accession>A0A0R1MLX1</accession>
<sequence length="291" mass="34600">MKQSALLRKIRLDKQVTQKQLTQGICSRSSLATFESSKTANCLSSEFLLLFLDRLNVPVDEFVFHMQMNSEKNACLDQLSSYIKQRPMGEELRLLAERCYEKYDQSGDVFWLCYGFKASEMYQQQHRDPFCYQEFKAEMAADLQVLQDYLISVQNWGSFEFRVFGNIIQYLPTTYITTIFESLPEKIDLAYPPNRTLFLNLIVNMEIHFIEIGDFIAIRKILHESSPYFSYKNLHFKIISRFIGDLLVELETDQHTIKRYRYLKIYQEMGFDGYYETLMNFRQRQLKHHSD</sequence>
<dbReference type="Pfam" id="PF21259">
    <property type="entry name" value="Rgg_C"/>
    <property type="match status" value="1"/>
</dbReference>
<reference evidence="2 3" key="1">
    <citation type="journal article" date="2015" name="Genome Announc.">
        <title>Expanding the biotechnology potential of lactobacilli through comparative genomics of 213 strains and associated genera.</title>
        <authorList>
            <person name="Sun Z."/>
            <person name="Harris H.M."/>
            <person name="McCann A."/>
            <person name="Guo C."/>
            <person name="Argimon S."/>
            <person name="Zhang W."/>
            <person name="Yang X."/>
            <person name="Jeffery I.B."/>
            <person name="Cooney J.C."/>
            <person name="Kagawa T.F."/>
            <person name="Liu W."/>
            <person name="Song Y."/>
            <person name="Salvetti E."/>
            <person name="Wrobel A."/>
            <person name="Rasinkangas P."/>
            <person name="Parkhill J."/>
            <person name="Rea M.C."/>
            <person name="O'Sullivan O."/>
            <person name="Ritari J."/>
            <person name="Douillard F.P."/>
            <person name="Paul Ross R."/>
            <person name="Yang R."/>
            <person name="Briner A.E."/>
            <person name="Felis G.E."/>
            <person name="de Vos W.M."/>
            <person name="Barrangou R."/>
            <person name="Klaenhammer T.R."/>
            <person name="Caufield P.W."/>
            <person name="Cui Y."/>
            <person name="Zhang H."/>
            <person name="O'Toole P.W."/>
        </authorList>
    </citation>
    <scope>NUCLEOTIDE SEQUENCE [LARGE SCALE GENOMIC DNA]</scope>
    <source>
        <strain evidence="2 3">DSM 12744</strain>
    </source>
</reference>
<dbReference type="PATRIC" id="fig|1423792.3.peg.1168"/>
<dbReference type="AlphaFoldDB" id="A0A0R1MLX1"/>
<dbReference type="OrthoDB" id="2185502at2"/>
<evidence type="ECO:0000259" key="1">
    <source>
        <dbReference type="PROSITE" id="PS50943"/>
    </source>
</evidence>
<dbReference type="PANTHER" id="PTHR37038">
    <property type="entry name" value="TRANSCRIPTIONAL REGULATOR-RELATED"/>
    <property type="match status" value="1"/>
</dbReference>
<dbReference type="Proteomes" id="UP000051330">
    <property type="component" value="Unassembled WGS sequence"/>
</dbReference>
<dbReference type="STRING" id="1423792.FD09_GL001148"/>
<protein>
    <recommendedName>
        <fullName evidence="1">HTH cro/C1-type domain-containing protein</fullName>
    </recommendedName>
</protein>
<dbReference type="InterPro" id="IPR053163">
    <property type="entry name" value="HTH-type_regulator_Rgg"/>
</dbReference>
<proteinExistence type="predicted"/>
<name>A0A0R1MLX1_9LACO</name>
<dbReference type="InterPro" id="IPR010057">
    <property type="entry name" value="Transcription_activator_Rgg_C"/>
</dbReference>
<keyword evidence="3" id="KW-1185">Reference proteome</keyword>
<dbReference type="InterPro" id="IPR011990">
    <property type="entry name" value="TPR-like_helical_dom_sf"/>
</dbReference>
<evidence type="ECO:0000313" key="3">
    <source>
        <dbReference type="Proteomes" id="UP000051330"/>
    </source>
</evidence>
<dbReference type="EMBL" id="AZEC01000018">
    <property type="protein sequence ID" value="KRL08895.1"/>
    <property type="molecule type" value="Genomic_DNA"/>
</dbReference>
<organism evidence="2 3">
    <name type="scientific">Schleiferilactobacillus perolens DSM 12744</name>
    <dbReference type="NCBI Taxonomy" id="1423792"/>
    <lineage>
        <taxon>Bacteria</taxon>
        <taxon>Bacillati</taxon>
        <taxon>Bacillota</taxon>
        <taxon>Bacilli</taxon>
        <taxon>Lactobacillales</taxon>
        <taxon>Lactobacillaceae</taxon>
        <taxon>Schleiferilactobacillus</taxon>
    </lineage>
</organism>
<feature type="domain" description="HTH cro/C1-type" evidence="1">
    <location>
        <begin position="7"/>
        <end position="62"/>
    </location>
</feature>
<evidence type="ECO:0000313" key="2">
    <source>
        <dbReference type="EMBL" id="KRL08895.1"/>
    </source>
</evidence>
<dbReference type="SUPFAM" id="SSF47413">
    <property type="entry name" value="lambda repressor-like DNA-binding domains"/>
    <property type="match status" value="1"/>
</dbReference>
<dbReference type="RefSeq" id="WP_057822285.1">
    <property type="nucleotide sequence ID" value="NZ_AZEC01000018.1"/>
</dbReference>